<dbReference type="PROSITE" id="PS50005">
    <property type="entry name" value="TPR"/>
    <property type="match status" value="1"/>
</dbReference>
<dbReference type="EMBL" id="RCHS01001090">
    <property type="protein sequence ID" value="RMX55296.1"/>
    <property type="molecule type" value="Genomic_DNA"/>
</dbReference>
<keyword evidence="11" id="KW-0408">Iron</keyword>
<dbReference type="Gene3D" id="1.25.40.10">
    <property type="entry name" value="Tetratricopeptide repeat domain"/>
    <property type="match status" value="1"/>
</dbReference>
<comment type="function">
    <text evidence="2">Catalyzes the post-translational formation of 4-hydroxyproline in -Xaa-Pro-Gly- sequences in collagens and other proteins.</text>
</comment>
<evidence type="ECO:0000256" key="8">
    <source>
        <dbReference type="ARBA" id="ARBA00022896"/>
    </source>
</evidence>
<keyword evidence="14" id="KW-0732">Signal</keyword>
<dbReference type="SUPFAM" id="SSF48452">
    <property type="entry name" value="TPR-like"/>
    <property type="match status" value="1"/>
</dbReference>
<feature type="repeat" description="TPR" evidence="13">
    <location>
        <begin position="214"/>
        <end position="247"/>
    </location>
</feature>
<keyword evidence="9" id="KW-0223">Dioxygenase</keyword>
<comment type="similarity">
    <text evidence="4">Belongs to the P4HA family.</text>
</comment>
<evidence type="ECO:0000259" key="15">
    <source>
        <dbReference type="PROSITE" id="PS51471"/>
    </source>
</evidence>
<dbReference type="Gene3D" id="2.60.120.620">
    <property type="entry name" value="q2cbj1_9rhob like domain"/>
    <property type="match status" value="1"/>
</dbReference>
<feature type="domain" description="Fe2OG dioxygenase" evidence="15">
    <location>
        <begin position="419"/>
        <end position="549"/>
    </location>
</feature>
<dbReference type="STRING" id="46731.A0A3M6UNQ4"/>
<dbReference type="AlphaFoldDB" id="A0A3M6UNQ4"/>
<comment type="cofactor">
    <cofactor evidence="1">
        <name>L-ascorbate</name>
        <dbReference type="ChEBI" id="CHEBI:38290"/>
    </cofactor>
</comment>
<feature type="signal peptide" evidence="14">
    <location>
        <begin position="1"/>
        <end position="26"/>
    </location>
</feature>
<accession>A0A3M6UNQ4</accession>
<dbReference type="InterPro" id="IPR006620">
    <property type="entry name" value="Pro_4_hyd_alph"/>
</dbReference>
<evidence type="ECO:0000256" key="9">
    <source>
        <dbReference type="ARBA" id="ARBA00022964"/>
    </source>
</evidence>
<dbReference type="OrthoDB" id="420380at2759"/>
<dbReference type="PROSITE" id="PS51471">
    <property type="entry name" value="FE2OG_OXY"/>
    <property type="match status" value="1"/>
</dbReference>
<sequence length="549" mass="63005">MAAFLLYLRFPLLILTSALILSRARGELFTALVDLEQLVYRERELRFTLEQYVNLEQERITKLKKFLARVDSAHNLVGEDVPRYLGHPVNSYLQIRRLYKDWPEAEKLIQIDNSEAVSDAITKHKEALSSKEDYEGAITALLRLQDTYQIQPSSFTEGKLTDAVPSPKMTVGEVYDIGRHAYLNGDMFYTRSWMEESLKQYIKQQDDLEGVNLFDIYDHLAYSNYKRGNMRKALEYSKKMVELDPLHERAQGNVAFFGEEVKMYKQTGRRGDTGIITDTKVKPRSERDNWHRTSSFQNYEKLCRGEVRNLTAWEQSKMLCWYYSGTPRLRIRPAKFERVFLKPEIIIMRQILTVPEMNKIKELAAPRLRRATVRSSKSGLLEHAKYRVSKSGWLKDTDHELVRRVSLRIEDVTGLTMDTAEELQIVNYGIAGHYEPHYDFARNNEDKFTSLGTGNRIATFLAYMSNVEAGGGTVFTQVGTTLFPSQGDAAFWWNLKRSGDGDDSTRHAGCPVLWQTSGSMSEVRNSDGVVLCPDMNDTADWSSGLRIAA</sequence>
<evidence type="ECO:0000256" key="5">
    <source>
        <dbReference type="ARBA" id="ARBA00012269"/>
    </source>
</evidence>
<dbReference type="GO" id="GO:0005506">
    <property type="term" value="F:iron ion binding"/>
    <property type="evidence" value="ECO:0007669"/>
    <property type="project" value="InterPro"/>
</dbReference>
<name>A0A3M6UNQ4_POCDA</name>
<feature type="chain" id="PRO_5018192171" description="procollagen-proline 4-dioxygenase" evidence="14">
    <location>
        <begin position="27"/>
        <end position="549"/>
    </location>
</feature>
<dbReference type="InterPro" id="IPR059068">
    <property type="entry name" value="TPR_P4H"/>
</dbReference>
<evidence type="ECO:0000256" key="10">
    <source>
        <dbReference type="ARBA" id="ARBA00023002"/>
    </source>
</evidence>
<dbReference type="PANTHER" id="PTHR10869">
    <property type="entry name" value="PROLYL 4-HYDROXYLASE ALPHA SUBUNIT"/>
    <property type="match status" value="1"/>
</dbReference>
<keyword evidence="7" id="KW-0256">Endoplasmic reticulum</keyword>
<dbReference type="GO" id="GO:0005788">
    <property type="term" value="C:endoplasmic reticulum lumen"/>
    <property type="evidence" value="ECO:0007669"/>
    <property type="project" value="UniProtKB-SubCell"/>
</dbReference>
<protein>
    <recommendedName>
        <fullName evidence="5">procollagen-proline 4-dioxygenase</fullName>
        <ecNumber evidence="5">1.14.11.2</ecNumber>
    </recommendedName>
</protein>
<dbReference type="InterPro" id="IPR011990">
    <property type="entry name" value="TPR-like_helical_dom_sf"/>
</dbReference>
<dbReference type="EC" id="1.14.11.2" evidence="5"/>
<evidence type="ECO:0000256" key="2">
    <source>
        <dbReference type="ARBA" id="ARBA00002035"/>
    </source>
</evidence>
<keyword evidence="17" id="KW-1185">Reference proteome</keyword>
<dbReference type="Pfam" id="PF13640">
    <property type="entry name" value="2OG-FeII_Oxy_3"/>
    <property type="match status" value="1"/>
</dbReference>
<keyword evidence="6" id="KW-0479">Metal-binding</keyword>
<dbReference type="InterPro" id="IPR045054">
    <property type="entry name" value="P4HA-like"/>
</dbReference>
<evidence type="ECO:0000256" key="13">
    <source>
        <dbReference type="PROSITE-ProRule" id="PRU00339"/>
    </source>
</evidence>
<evidence type="ECO:0000256" key="7">
    <source>
        <dbReference type="ARBA" id="ARBA00022824"/>
    </source>
</evidence>
<keyword evidence="10" id="KW-0560">Oxidoreductase</keyword>
<dbReference type="GO" id="GO:0031418">
    <property type="term" value="F:L-ascorbic acid binding"/>
    <property type="evidence" value="ECO:0007669"/>
    <property type="project" value="UniProtKB-KW"/>
</dbReference>
<dbReference type="InterPro" id="IPR019734">
    <property type="entry name" value="TPR_rpt"/>
</dbReference>
<evidence type="ECO:0000256" key="3">
    <source>
        <dbReference type="ARBA" id="ARBA00004319"/>
    </source>
</evidence>
<dbReference type="InterPro" id="IPR013547">
    <property type="entry name" value="P4H_N"/>
</dbReference>
<proteinExistence type="inferred from homology"/>
<dbReference type="Pfam" id="PF08336">
    <property type="entry name" value="P4Ha_N"/>
    <property type="match status" value="1"/>
</dbReference>
<evidence type="ECO:0000256" key="12">
    <source>
        <dbReference type="ARBA" id="ARBA00023180"/>
    </source>
</evidence>
<dbReference type="PANTHER" id="PTHR10869:SF244">
    <property type="entry name" value="PROLYL 4-HYDROXYLASE SUBUNIT ALPHA-2"/>
    <property type="match status" value="1"/>
</dbReference>
<keyword evidence="12" id="KW-0325">Glycoprotein</keyword>
<dbReference type="FunFam" id="1.25.40.10:FF:000006">
    <property type="entry name" value="Prolyl 4-hydroxylase subunit alpha 2"/>
    <property type="match status" value="1"/>
</dbReference>
<evidence type="ECO:0000313" key="17">
    <source>
        <dbReference type="Proteomes" id="UP000275408"/>
    </source>
</evidence>
<dbReference type="Pfam" id="PF23558">
    <property type="entry name" value="TPR_P4H"/>
    <property type="match status" value="1"/>
</dbReference>
<reference evidence="16 17" key="1">
    <citation type="journal article" date="2018" name="Sci. Rep.">
        <title>Comparative analysis of the Pocillopora damicornis genome highlights role of immune system in coral evolution.</title>
        <authorList>
            <person name="Cunning R."/>
            <person name="Bay R.A."/>
            <person name="Gillette P."/>
            <person name="Baker A.C."/>
            <person name="Traylor-Knowles N."/>
        </authorList>
    </citation>
    <scope>NUCLEOTIDE SEQUENCE [LARGE SCALE GENOMIC DNA]</scope>
    <source>
        <strain evidence="16">RSMAS</strain>
        <tissue evidence="16">Whole animal</tissue>
    </source>
</reference>
<dbReference type="SMART" id="SM00702">
    <property type="entry name" value="P4Hc"/>
    <property type="match status" value="1"/>
</dbReference>
<evidence type="ECO:0000256" key="4">
    <source>
        <dbReference type="ARBA" id="ARBA00006511"/>
    </source>
</evidence>
<dbReference type="Gene3D" id="6.10.140.1460">
    <property type="match status" value="1"/>
</dbReference>
<comment type="subcellular location">
    <subcellularLocation>
        <location evidence="3">Endoplasmic reticulum lumen</location>
    </subcellularLocation>
</comment>
<keyword evidence="13" id="KW-0802">TPR repeat</keyword>
<organism evidence="16 17">
    <name type="scientific">Pocillopora damicornis</name>
    <name type="common">Cauliflower coral</name>
    <name type="synonym">Millepora damicornis</name>
    <dbReference type="NCBI Taxonomy" id="46731"/>
    <lineage>
        <taxon>Eukaryota</taxon>
        <taxon>Metazoa</taxon>
        <taxon>Cnidaria</taxon>
        <taxon>Anthozoa</taxon>
        <taxon>Hexacorallia</taxon>
        <taxon>Scleractinia</taxon>
        <taxon>Astrocoeniina</taxon>
        <taxon>Pocilloporidae</taxon>
        <taxon>Pocillopora</taxon>
    </lineage>
</organism>
<evidence type="ECO:0000256" key="6">
    <source>
        <dbReference type="ARBA" id="ARBA00022723"/>
    </source>
</evidence>
<dbReference type="InterPro" id="IPR005123">
    <property type="entry name" value="Oxoglu/Fe-dep_dioxygenase_dom"/>
</dbReference>
<dbReference type="InterPro" id="IPR044862">
    <property type="entry name" value="Pro_4_hyd_alph_FE2OG_OXY"/>
</dbReference>
<evidence type="ECO:0000256" key="11">
    <source>
        <dbReference type="ARBA" id="ARBA00023004"/>
    </source>
</evidence>
<evidence type="ECO:0000256" key="1">
    <source>
        <dbReference type="ARBA" id="ARBA00001961"/>
    </source>
</evidence>
<evidence type="ECO:0000256" key="14">
    <source>
        <dbReference type="SAM" id="SignalP"/>
    </source>
</evidence>
<gene>
    <name evidence="16" type="ORF">pdam_00017791</name>
</gene>
<dbReference type="GO" id="GO:0004656">
    <property type="term" value="F:procollagen-proline 4-dioxygenase activity"/>
    <property type="evidence" value="ECO:0007669"/>
    <property type="project" value="UniProtKB-EC"/>
</dbReference>
<dbReference type="Proteomes" id="UP000275408">
    <property type="component" value="Unassembled WGS sequence"/>
</dbReference>
<keyword evidence="8" id="KW-0847">Vitamin C</keyword>
<evidence type="ECO:0000313" key="16">
    <source>
        <dbReference type="EMBL" id="RMX55296.1"/>
    </source>
</evidence>
<comment type="caution">
    <text evidence="16">The sequence shown here is derived from an EMBL/GenBank/DDBJ whole genome shotgun (WGS) entry which is preliminary data.</text>
</comment>